<comment type="caution">
    <text evidence="1">The sequence shown here is derived from an EMBL/GenBank/DDBJ whole genome shotgun (WGS) entry which is preliminary data.</text>
</comment>
<reference evidence="1 2" key="1">
    <citation type="submission" date="2017-11" db="EMBL/GenBank/DDBJ databases">
        <title>De novo assembly and phasing of dikaryotic genomes from two isolates of Puccinia coronata f. sp. avenae, the causal agent of oat crown rust.</title>
        <authorList>
            <person name="Miller M.E."/>
            <person name="Zhang Y."/>
            <person name="Omidvar V."/>
            <person name="Sperschneider J."/>
            <person name="Schwessinger B."/>
            <person name="Raley C."/>
            <person name="Palmer J.M."/>
            <person name="Garnica D."/>
            <person name="Upadhyaya N."/>
            <person name="Rathjen J."/>
            <person name="Taylor J.M."/>
            <person name="Park R.F."/>
            <person name="Dodds P.N."/>
            <person name="Hirsch C.D."/>
            <person name="Kianian S.F."/>
            <person name="Figueroa M."/>
        </authorList>
    </citation>
    <scope>NUCLEOTIDE SEQUENCE [LARGE SCALE GENOMIC DNA]</scope>
    <source>
        <strain evidence="1">12SD80</strain>
    </source>
</reference>
<dbReference type="EMBL" id="PGCI01000059">
    <property type="protein sequence ID" value="PLW44226.1"/>
    <property type="molecule type" value="Genomic_DNA"/>
</dbReference>
<protein>
    <submittedName>
        <fullName evidence="1">Uncharacterized protein</fullName>
    </submittedName>
</protein>
<gene>
    <name evidence="1" type="ORF">PCASD_03822</name>
</gene>
<evidence type="ECO:0000313" key="1">
    <source>
        <dbReference type="EMBL" id="PLW44226.1"/>
    </source>
</evidence>
<dbReference type="AlphaFoldDB" id="A0A2N5V2U9"/>
<proteinExistence type="predicted"/>
<name>A0A2N5V2U9_9BASI</name>
<evidence type="ECO:0000313" key="2">
    <source>
        <dbReference type="Proteomes" id="UP000235392"/>
    </source>
</evidence>
<organism evidence="1 2">
    <name type="scientific">Puccinia coronata f. sp. avenae</name>
    <dbReference type="NCBI Taxonomy" id="200324"/>
    <lineage>
        <taxon>Eukaryota</taxon>
        <taxon>Fungi</taxon>
        <taxon>Dikarya</taxon>
        <taxon>Basidiomycota</taxon>
        <taxon>Pucciniomycotina</taxon>
        <taxon>Pucciniomycetes</taxon>
        <taxon>Pucciniales</taxon>
        <taxon>Pucciniaceae</taxon>
        <taxon>Puccinia</taxon>
    </lineage>
</organism>
<accession>A0A2N5V2U9</accession>
<dbReference type="Proteomes" id="UP000235392">
    <property type="component" value="Unassembled WGS sequence"/>
</dbReference>
<sequence>MAEPSSILPFIQPVLATRTLLALVLCVGGYRTAGIYPIFPAEADGLQINQPIGIDRCRVKMPLTDLSSSLCDRRVAHRENNAPLAYFLLDTDMKLHARRLLSAVAAAGIFRKTQVQAHHHPSVNCYTSRKAEQLNAANCLKALDTIVWDDSLSMDIISSPITVGYLDCMIRIEKPKRERPKRDQVFDIVEDVINSCPSRGGVSSYIHGMSAQVFPTSAGNAQDISIPVCTGRRCHYDAHDCLSALELLIGPDADNIYFSPSNFTSGNCTLTLTTNDDASFVASYTSTKAVYEKLAKRCSSDPGWVYVQGANPEGQINGIRVSTQGSLCT</sequence>